<dbReference type="Proteomes" id="UP000830375">
    <property type="component" value="Unassembled WGS sequence"/>
</dbReference>
<evidence type="ECO:0000313" key="1">
    <source>
        <dbReference type="EMBL" id="KAI2654659.1"/>
    </source>
</evidence>
<sequence length="160" mass="18728">MDGLETCMRRNNLKLIRILEVADENIRLEVIRICQAVFPSEKEKRPEFVSVVHHLGKPQQGSNGGRPRDTIIQFSMRTYRDAIWKAAKNSSYLHDNCLQFREDFSKGDCERRMKLCRFKRLERLERCLILSEPEPLYKGKLKLLSPADLKAYAIVCFILI</sequence>
<comment type="caution">
    <text evidence="1">The sequence shown here is derived from an EMBL/GenBank/DDBJ whole genome shotgun (WGS) entry which is preliminary data.</text>
</comment>
<accession>A0ABQ8LW88</accession>
<evidence type="ECO:0000313" key="2">
    <source>
        <dbReference type="Proteomes" id="UP000830375"/>
    </source>
</evidence>
<proteinExistence type="predicted"/>
<reference evidence="1 2" key="1">
    <citation type="submission" date="2022-01" db="EMBL/GenBank/DDBJ databases">
        <title>A high-quality chromosome-level genome assembly of rohu carp, Labeo rohita.</title>
        <authorList>
            <person name="Arick M.A. II"/>
            <person name="Hsu C.-Y."/>
            <person name="Magbanua Z."/>
            <person name="Pechanova O."/>
            <person name="Grover C."/>
            <person name="Miller E."/>
            <person name="Thrash A."/>
            <person name="Ezzel L."/>
            <person name="Alam S."/>
            <person name="Benzie J."/>
            <person name="Hamilton M."/>
            <person name="Karsi A."/>
            <person name="Lawrence M.L."/>
            <person name="Peterson D.G."/>
        </authorList>
    </citation>
    <scope>NUCLEOTIDE SEQUENCE [LARGE SCALE GENOMIC DNA]</scope>
    <source>
        <strain evidence="2">BAU-BD-2019</strain>
        <tissue evidence="1">Blood</tissue>
    </source>
</reference>
<organism evidence="1 2">
    <name type="scientific">Labeo rohita</name>
    <name type="common">Indian major carp</name>
    <name type="synonym">Cyprinus rohita</name>
    <dbReference type="NCBI Taxonomy" id="84645"/>
    <lineage>
        <taxon>Eukaryota</taxon>
        <taxon>Metazoa</taxon>
        <taxon>Chordata</taxon>
        <taxon>Craniata</taxon>
        <taxon>Vertebrata</taxon>
        <taxon>Euteleostomi</taxon>
        <taxon>Actinopterygii</taxon>
        <taxon>Neopterygii</taxon>
        <taxon>Teleostei</taxon>
        <taxon>Ostariophysi</taxon>
        <taxon>Cypriniformes</taxon>
        <taxon>Cyprinidae</taxon>
        <taxon>Labeoninae</taxon>
        <taxon>Labeonini</taxon>
        <taxon>Labeo</taxon>
    </lineage>
</organism>
<dbReference type="EMBL" id="JACTAM010000017">
    <property type="protein sequence ID" value="KAI2654659.1"/>
    <property type="molecule type" value="Genomic_DNA"/>
</dbReference>
<protein>
    <submittedName>
        <fullName evidence="1">Uncharacterized protein</fullName>
    </submittedName>
</protein>
<gene>
    <name evidence="1" type="ORF">H4Q32_011434</name>
</gene>
<name>A0ABQ8LW88_LABRO</name>
<keyword evidence="2" id="KW-1185">Reference proteome</keyword>
<dbReference type="Gene3D" id="3.30.70.1820">
    <property type="entry name" value="L1 transposable element, RRM domain"/>
    <property type="match status" value="1"/>
</dbReference>